<protein>
    <submittedName>
        <fullName evidence="2">Small ribosomal subunit protein mS25</fullName>
    </submittedName>
</protein>
<sequence>MPFMRGAMPLRRTFFYLQQGKVILRDDVSVLVIGYHGRPKPEQQGAREFIFWHWAQLQYKNPHLQLVKKRDFVVTPFAMAILNDGREVLFDLEGKSREEIEQTLQHTLGKTSVVKRREFLEKMQDHNPAEFGVTCSRQCLCEVQGQQPCTSLLLAPDYRKGKWRWNHNII</sequence>
<dbReference type="WBParaSite" id="JU765_v2.g7901.t1">
    <property type="protein sequence ID" value="JU765_v2.g7901.t1"/>
    <property type="gene ID" value="JU765_v2.g7901"/>
</dbReference>
<evidence type="ECO:0000313" key="2">
    <source>
        <dbReference type="WBParaSite" id="JU765_v2.g7901.t1"/>
    </source>
</evidence>
<name>A0AC34RKK8_9BILA</name>
<reference evidence="2" key="1">
    <citation type="submission" date="2022-11" db="UniProtKB">
        <authorList>
            <consortium name="WormBaseParasite"/>
        </authorList>
    </citation>
    <scope>IDENTIFICATION</scope>
</reference>
<organism evidence="1 2">
    <name type="scientific">Panagrolaimus sp. JU765</name>
    <dbReference type="NCBI Taxonomy" id="591449"/>
    <lineage>
        <taxon>Eukaryota</taxon>
        <taxon>Metazoa</taxon>
        <taxon>Ecdysozoa</taxon>
        <taxon>Nematoda</taxon>
        <taxon>Chromadorea</taxon>
        <taxon>Rhabditida</taxon>
        <taxon>Tylenchina</taxon>
        <taxon>Panagrolaimomorpha</taxon>
        <taxon>Panagrolaimoidea</taxon>
        <taxon>Panagrolaimidae</taxon>
        <taxon>Panagrolaimus</taxon>
    </lineage>
</organism>
<proteinExistence type="predicted"/>
<evidence type="ECO:0000313" key="1">
    <source>
        <dbReference type="Proteomes" id="UP000887576"/>
    </source>
</evidence>
<accession>A0AC34RKK8</accession>
<dbReference type="Proteomes" id="UP000887576">
    <property type="component" value="Unplaced"/>
</dbReference>